<feature type="region of interest" description="Disordered" evidence="1">
    <location>
        <begin position="138"/>
        <end position="180"/>
    </location>
</feature>
<dbReference type="OrthoDB" id="521191at2759"/>
<comment type="caution">
    <text evidence="2">The sequence shown here is derived from an EMBL/GenBank/DDBJ whole genome shotgun (WGS) entry which is preliminary data.</text>
</comment>
<keyword evidence="3" id="KW-1185">Reference proteome</keyword>
<proteinExistence type="predicted"/>
<gene>
    <name evidence="2" type="ORF">D9Q98_002550</name>
</gene>
<dbReference type="GO" id="GO:0006355">
    <property type="term" value="P:regulation of DNA-templated transcription"/>
    <property type="evidence" value="ECO:0007669"/>
    <property type="project" value="InterPro"/>
</dbReference>
<evidence type="ECO:0000313" key="2">
    <source>
        <dbReference type="EMBL" id="KAI3434473.1"/>
    </source>
</evidence>
<dbReference type="Proteomes" id="UP001055712">
    <property type="component" value="Unassembled WGS sequence"/>
</dbReference>
<protein>
    <submittedName>
        <fullName evidence="2">Uncharacterized protein</fullName>
    </submittedName>
</protein>
<feature type="compositionally biased region" description="Low complexity" evidence="1">
    <location>
        <begin position="171"/>
        <end position="180"/>
    </location>
</feature>
<organism evidence="2 3">
    <name type="scientific">Chlorella vulgaris</name>
    <name type="common">Green alga</name>
    <dbReference type="NCBI Taxonomy" id="3077"/>
    <lineage>
        <taxon>Eukaryota</taxon>
        <taxon>Viridiplantae</taxon>
        <taxon>Chlorophyta</taxon>
        <taxon>core chlorophytes</taxon>
        <taxon>Trebouxiophyceae</taxon>
        <taxon>Chlorellales</taxon>
        <taxon>Chlorellaceae</taxon>
        <taxon>Chlorella clade</taxon>
        <taxon>Chlorella</taxon>
    </lineage>
</organism>
<evidence type="ECO:0000313" key="3">
    <source>
        <dbReference type="Proteomes" id="UP001055712"/>
    </source>
</evidence>
<dbReference type="InterPro" id="IPR013088">
    <property type="entry name" value="Znf_NHR/GATA"/>
</dbReference>
<reference evidence="2" key="1">
    <citation type="journal article" date="2019" name="Plant J.">
        <title>Chlorella vulgaris genome assembly and annotation reveals the molecular basis for metabolic acclimation to high light conditions.</title>
        <authorList>
            <person name="Cecchin M."/>
            <person name="Marcolungo L."/>
            <person name="Rossato M."/>
            <person name="Girolomoni L."/>
            <person name="Cosentino E."/>
            <person name="Cuine S."/>
            <person name="Li-Beisson Y."/>
            <person name="Delledonne M."/>
            <person name="Ballottari M."/>
        </authorList>
    </citation>
    <scope>NUCLEOTIDE SEQUENCE</scope>
    <source>
        <strain evidence="2">211/11P</strain>
    </source>
</reference>
<dbReference type="GO" id="GO:0008270">
    <property type="term" value="F:zinc ion binding"/>
    <property type="evidence" value="ECO:0007669"/>
    <property type="project" value="InterPro"/>
</dbReference>
<dbReference type="Gene3D" id="3.30.50.10">
    <property type="entry name" value="Erythroid Transcription Factor GATA-1, subunit A"/>
    <property type="match status" value="1"/>
</dbReference>
<feature type="region of interest" description="Disordered" evidence="1">
    <location>
        <begin position="1"/>
        <end position="38"/>
    </location>
</feature>
<dbReference type="AlphaFoldDB" id="A0A9D4TU10"/>
<reference evidence="2" key="2">
    <citation type="submission" date="2020-11" db="EMBL/GenBank/DDBJ databases">
        <authorList>
            <person name="Cecchin M."/>
            <person name="Marcolungo L."/>
            <person name="Rossato M."/>
            <person name="Girolomoni L."/>
            <person name="Cosentino E."/>
            <person name="Cuine S."/>
            <person name="Li-Beisson Y."/>
            <person name="Delledonne M."/>
            <person name="Ballottari M."/>
        </authorList>
    </citation>
    <scope>NUCLEOTIDE SEQUENCE</scope>
    <source>
        <strain evidence="2">211/11P</strain>
        <tissue evidence="2">Whole cell</tissue>
    </source>
</reference>
<evidence type="ECO:0000256" key="1">
    <source>
        <dbReference type="SAM" id="MobiDB-lite"/>
    </source>
</evidence>
<sequence length="341" mass="36455">MVSPAPVSRSLRQRKTRLEQQEQHQEEEEEDPSGAAPAAKLCSHCGALEPGPTASYSWRRHPTTEALLCAPCRRYADINDGELRPMGAGEDLQPQQQPVCNMCKMLLEGGTPGAGHKHPVTNVSLCGDCWRQQQRAAQAKQRQGERQKKVVQQTASPGKRRRLQGPPERPAGTAAARSGSTAGAAAAAAAVLRDHVAEAAGTAHPVTTRTANRGSRLQAAARPPPRQHLLQSALATPRQPGMAGAQAAVAAEARPAPGPSAAQQGASHDPVTILAELAKALVSHEEARAAGLNIRLLHKFTMYFQNLPPTHQRAQALPLAVLVHSRSYLDVVDWLQYHVGP</sequence>
<dbReference type="EMBL" id="SIDB01000003">
    <property type="protein sequence ID" value="KAI3434473.1"/>
    <property type="molecule type" value="Genomic_DNA"/>
</dbReference>
<name>A0A9D4TU10_CHLVU</name>
<accession>A0A9D4TU10</accession>